<dbReference type="EMBL" id="JAMDKS010000036">
    <property type="protein sequence ID" value="MEE6113676.1"/>
    <property type="molecule type" value="Genomic_DNA"/>
</dbReference>
<organism evidence="2 3">
    <name type="scientific">Avibacterium paragallinarum</name>
    <name type="common">Haemophilus gallinarum</name>
    <dbReference type="NCBI Taxonomy" id="728"/>
    <lineage>
        <taxon>Bacteria</taxon>
        <taxon>Pseudomonadati</taxon>
        <taxon>Pseudomonadota</taxon>
        <taxon>Gammaproteobacteria</taxon>
        <taxon>Pasteurellales</taxon>
        <taxon>Pasteurellaceae</taxon>
        <taxon>Avibacterium</taxon>
    </lineage>
</organism>
<dbReference type="InterPro" id="IPR010982">
    <property type="entry name" value="Lambda_DNA-bd_dom_sf"/>
</dbReference>
<keyword evidence="3" id="KW-1185">Reference proteome</keyword>
<evidence type="ECO:0000313" key="2">
    <source>
        <dbReference type="EMBL" id="MEE6113676.1"/>
    </source>
</evidence>
<dbReference type="Gene3D" id="1.10.260.40">
    <property type="entry name" value="lambda repressor-like DNA-binding domains"/>
    <property type="match status" value="1"/>
</dbReference>
<reference evidence="2 3" key="1">
    <citation type="journal article" date="2022" name="Front. Microbiol.">
        <title>Commensal bacteria contribute to the growth of multidrug-resistant Avibacterium paragallinarum in chickens.</title>
        <authorList>
            <person name="Zhu J."/>
            <person name="Chen Y."/>
            <person name="Wu Y."/>
            <person name="Wang Y."/>
            <person name="Zhu K."/>
        </authorList>
    </citation>
    <scope>NUCLEOTIDE SEQUENCE [LARGE SCALE GENOMIC DNA]</scope>
    <source>
        <strain evidence="2 3">AV12</strain>
    </source>
</reference>
<protein>
    <submittedName>
        <fullName evidence="2">Helix-turn-helix transcriptional regulator</fullName>
    </submittedName>
</protein>
<dbReference type="CDD" id="cd00093">
    <property type="entry name" value="HTH_XRE"/>
    <property type="match status" value="1"/>
</dbReference>
<evidence type="ECO:0000313" key="3">
    <source>
        <dbReference type="Proteomes" id="UP001352533"/>
    </source>
</evidence>
<evidence type="ECO:0000259" key="1">
    <source>
        <dbReference type="PROSITE" id="PS50943"/>
    </source>
</evidence>
<dbReference type="Pfam" id="PF01381">
    <property type="entry name" value="HTH_3"/>
    <property type="match status" value="1"/>
</dbReference>
<feature type="domain" description="HTH cro/C1-type" evidence="1">
    <location>
        <begin position="17"/>
        <end position="71"/>
    </location>
</feature>
<dbReference type="Proteomes" id="UP001352533">
    <property type="component" value="Unassembled WGS sequence"/>
</dbReference>
<proteinExistence type="predicted"/>
<accession>A0ABU7QSR4</accession>
<comment type="caution">
    <text evidence="2">The sequence shown here is derived from an EMBL/GenBank/DDBJ whole genome shotgun (WGS) entry which is preliminary data.</text>
</comment>
<dbReference type="SUPFAM" id="SSF47413">
    <property type="entry name" value="lambda repressor-like DNA-binding domains"/>
    <property type="match status" value="1"/>
</dbReference>
<sequence length="117" mass="13572">MAQPVASNVDKLVGKRIQKKRRELGYTAERLSEYVDISQPQLSRYETGVNKINLSHLVAIATFLKTPISYFFVDCMQESEWNNDSLDRHWQELTQSQKQHFVAFLQELREGNKKIGG</sequence>
<dbReference type="SMART" id="SM00530">
    <property type="entry name" value="HTH_XRE"/>
    <property type="match status" value="1"/>
</dbReference>
<dbReference type="InterPro" id="IPR001387">
    <property type="entry name" value="Cro/C1-type_HTH"/>
</dbReference>
<gene>
    <name evidence="2" type="ORF">M5S25_10865</name>
</gene>
<name>A0ABU7QSR4_AVIPA</name>
<dbReference type="PROSITE" id="PS50943">
    <property type="entry name" value="HTH_CROC1"/>
    <property type="match status" value="1"/>
</dbReference>
<dbReference type="RefSeq" id="WP_194752061.1">
    <property type="nucleotide sequence ID" value="NZ_JACEWB010000036.1"/>
</dbReference>